<keyword evidence="2" id="KW-1133">Transmembrane helix</keyword>
<keyword evidence="2" id="KW-0812">Transmembrane</keyword>
<keyword evidence="2" id="KW-0472">Membrane</keyword>
<feature type="transmembrane region" description="Helical" evidence="2">
    <location>
        <begin position="39"/>
        <end position="64"/>
    </location>
</feature>
<organism evidence="4 5">
    <name type="scientific">Mobiluncus porci</name>
    <dbReference type="NCBI Taxonomy" id="2652278"/>
    <lineage>
        <taxon>Bacteria</taxon>
        <taxon>Bacillati</taxon>
        <taxon>Actinomycetota</taxon>
        <taxon>Actinomycetes</taxon>
        <taxon>Actinomycetales</taxon>
        <taxon>Actinomycetaceae</taxon>
        <taxon>Mobiluncus</taxon>
    </lineage>
</organism>
<evidence type="ECO:0000313" key="4">
    <source>
        <dbReference type="EMBL" id="MST50307.1"/>
    </source>
</evidence>
<dbReference type="RefSeq" id="WP_154545818.1">
    <property type="nucleotide sequence ID" value="NZ_JAQYQY010000027.1"/>
</dbReference>
<evidence type="ECO:0000256" key="2">
    <source>
        <dbReference type="SAM" id="Phobius"/>
    </source>
</evidence>
<feature type="domain" description="LytR/CpsA/Psr regulator C-terminal" evidence="3">
    <location>
        <begin position="97"/>
        <end position="181"/>
    </location>
</feature>
<gene>
    <name evidence="4" type="ORF">FYJ63_08710</name>
</gene>
<protein>
    <submittedName>
        <fullName evidence="4">LytR family transcriptional regulator</fullName>
    </submittedName>
</protein>
<accession>A0A7K0K497</accession>
<dbReference type="EMBL" id="VUMY01000016">
    <property type="protein sequence ID" value="MST50307.1"/>
    <property type="molecule type" value="Genomic_DNA"/>
</dbReference>
<reference evidence="4 5" key="1">
    <citation type="submission" date="2019-08" db="EMBL/GenBank/DDBJ databases">
        <title>In-depth cultivation of the pig gut microbiome towards novel bacterial diversity and tailored functional studies.</title>
        <authorList>
            <person name="Wylensek D."/>
            <person name="Hitch T.C.A."/>
            <person name="Clavel T."/>
        </authorList>
    </citation>
    <scope>NUCLEOTIDE SEQUENCE [LARGE SCALE GENOMIC DNA]</scope>
    <source>
        <strain evidence="4 5">RF-GAM-744-WT-7</strain>
    </source>
</reference>
<name>A0A7K0K497_9ACTO</name>
<dbReference type="AlphaFoldDB" id="A0A7K0K497"/>
<dbReference type="Gene3D" id="3.30.70.2390">
    <property type="match status" value="1"/>
</dbReference>
<comment type="caution">
    <text evidence="4">The sequence shown here is derived from an EMBL/GenBank/DDBJ whole genome shotgun (WGS) entry which is preliminary data.</text>
</comment>
<evidence type="ECO:0000313" key="5">
    <source>
        <dbReference type="Proteomes" id="UP000442535"/>
    </source>
</evidence>
<keyword evidence="5" id="KW-1185">Reference proteome</keyword>
<evidence type="ECO:0000256" key="1">
    <source>
        <dbReference type="SAM" id="MobiDB-lite"/>
    </source>
</evidence>
<proteinExistence type="predicted"/>
<sequence>MSEPENLPALGEMVMGETDSQQSASGRARRRRYMFARQTVLLGWIVLGMALVAVVAIPFATGILTLPFGDSFTLSEEAKAKAPPCAPSGEPVNLKTVKANILNGSSRNGLARETADRLKTFGVKVGTVGNAADSYAGAARITTGKEGLVKAFSLARALPDSDVRVDLVKGSEITVLLGEQFQGALSKEILGGDELGKYPESPENCATLD</sequence>
<dbReference type="Pfam" id="PF13399">
    <property type="entry name" value="LytR_C"/>
    <property type="match status" value="1"/>
</dbReference>
<feature type="region of interest" description="Disordered" evidence="1">
    <location>
        <begin position="1"/>
        <end position="28"/>
    </location>
</feature>
<dbReference type="Proteomes" id="UP000442535">
    <property type="component" value="Unassembled WGS sequence"/>
</dbReference>
<dbReference type="InterPro" id="IPR027381">
    <property type="entry name" value="LytR/CpsA/Psr_C"/>
</dbReference>
<evidence type="ECO:0000259" key="3">
    <source>
        <dbReference type="Pfam" id="PF13399"/>
    </source>
</evidence>